<dbReference type="InterPro" id="IPR051781">
    <property type="entry name" value="Metallo-dep_Hydrolase"/>
</dbReference>
<dbReference type="InterPro" id="IPR012696">
    <property type="entry name" value="PhnM"/>
</dbReference>
<dbReference type="InterPro" id="IPR011059">
    <property type="entry name" value="Metal-dep_hydrolase_composite"/>
</dbReference>
<dbReference type="NCBIfam" id="NF011990">
    <property type="entry name" value="PRK15446.2-6"/>
    <property type="match status" value="1"/>
</dbReference>
<dbReference type="PIRSF" id="PIRSF038971">
    <property type="entry name" value="PhnM"/>
    <property type="match status" value="1"/>
</dbReference>
<organism evidence="1 2">
    <name type="scientific">Rhodovulum euryhalinum</name>
    <dbReference type="NCBI Taxonomy" id="35805"/>
    <lineage>
        <taxon>Bacteria</taxon>
        <taxon>Pseudomonadati</taxon>
        <taxon>Pseudomonadota</taxon>
        <taxon>Alphaproteobacteria</taxon>
        <taxon>Rhodobacterales</taxon>
        <taxon>Paracoccaceae</taxon>
        <taxon>Rhodovulum</taxon>
    </lineage>
</organism>
<dbReference type="NCBIfam" id="TIGR02318">
    <property type="entry name" value="phosphono_phnM"/>
    <property type="match status" value="1"/>
</dbReference>
<dbReference type="OrthoDB" id="9785413at2"/>
<dbReference type="InterPro" id="IPR032466">
    <property type="entry name" value="Metal_Hydrolase"/>
</dbReference>
<accession>A0A4R2KKP8</accession>
<evidence type="ECO:0000313" key="1">
    <source>
        <dbReference type="EMBL" id="TCO73047.1"/>
    </source>
</evidence>
<reference evidence="1 2" key="1">
    <citation type="submission" date="2019-03" db="EMBL/GenBank/DDBJ databases">
        <title>Genomic Encyclopedia of Type Strains, Phase IV (KMG-IV): sequencing the most valuable type-strain genomes for metagenomic binning, comparative biology and taxonomic classification.</title>
        <authorList>
            <person name="Goeker M."/>
        </authorList>
    </citation>
    <scope>NUCLEOTIDE SEQUENCE [LARGE SCALE GENOMIC DNA]</scope>
    <source>
        <strain evidence="1 2">DSM 4868</strain>
    </source>
</reference>
<protein>
    <submittedName>
        <fullName evidence="1">Alpha-D-ribose 1-methylphosphonate 5-triphosphate diphosphatase</fullName>
    </submittedName>
</protein>
<dbReference type="GO" id="GO:0019700">
    <property type="term" value="P:organic phosphonate catabolic process"/>
    <property type="evidence" value="ECO:0007669"/>
    <property type="project" value="InterPro"/>
</dbReference>
<dbReference type="RefSeq" id="WP_132542642.1">
    <property type="nucleotide sequence ID" value="NZ_SLWW01000003.1"/>
</dbReference>
<dbReference type="SUPFAM" id="SSF51338">
    <property type="entry name" value="Composite domain of metallo-dependent hydrolases"/>
    <property type="match status" value="1"/>
</dbReference>
<gene>
    <name evidence="1" type="ORF">EV655_103276</name>
</gene>
<dbReference type="AlphaFoldDB" id="A0A4R2KKP8"/>
<dbReference type="Proteomes" id="UP000295142">
    <property type="component" value="Unassembled WGS sequence"/>
</dbReference>
<comment type="caution">
    <text evidence="1">The sequence shown here is derived from an EMBL/GenBank/DDBJ whole genome shotgun (WGS) entry which is preliminary data.</text>
</comment>
<name>A0A4R2KKP8_9RHOB</name>
<dbReference type="SUPFAM" id="SSF51556">
    <property type="entry name" value="Metallo-dependent hydrolases"/>
    <property type="match status" value="1"/>
</dbReference>
<dbReference type="EMBL" id="SLWW01000003">
    <property type="protein sequence ID" value="TCO73047.1"/>
    <property type="molecule type" value="Genomic_DNA"/>
</dbReference>
<evidence type="ECO:0000313" key="2">
    <source>
        <dbReference type="Proteomes" id="UP000295142"/>
    </source>
</evidence>
<dbReference type="PANTHER" id="PTHR43135">
    <property type="entry name" value="ALPHA-D-RIBOSE 1-METHYLPHOSPHONATE 5-TRIPHOSPHATE DIPHOSPHATASE"/>
    <property type="match status" value="1"/>
</dbReference>
<sequence>MSEIVLANAILVLPGETLRGAVRVADGRIAAIDAGPAVPRGAVDCGGDMVMPGLIELHTDNLERHIQPRPAVDWPHASAIVAHDAELAGVGITTVFDAMRVGSIPTGKARYRAYARRLASELLDLRAHGALRISHFLHLRAEVCSETLADEMAEFGPEDRVGIVSLMDHTPGQRQFRDLSKLKTYVMAKNNFSEAEFIEHVANLRDLRARHGAAHERIAVAEARRLGAILASHDDTTPDHVAVSAANGIGLAEFPTTLEAARACRENGIAVMMGAPNLIRGASHSGNVAATELAEFDLLDIVSSDYVPGALLMAGLMLGDFWGDMARGIATVTRAPADAAHLPDRGRIEPGARGDLIRVARIDGAPVVRGNWVQGARVA</sequence>
<dbReference type="GO" id="GO:0016810">
    <property type="term" value="F:hydrolase activity, acting on carbon-nitrogen (but not peptide) bonds"/>
    <property type="evidence" value="ECO:0007669"/>
    <property type="project" value="InterPro"/>
</dbReference>
<keyword evidence="2" id="KW-1185">Reference proteome</keyword>
<dbReference type="Gene3D" id="3.20.20.140">
    <property type="entry name" value="Metal-dependent hydrolases"/>
    <property type="match status" value="1"/>
</dbReference>
<dbReference type="NCBIfam" id="NF011984">
    <property type="entry name" value="PRK15446.1-5"/>
    <property type="match status" value="1"/>
</dbReference>
<proteinExistence type="predicted"/>
<dbReference type="PANTHER" id="PTHR43135:SF3">
    <property type="entry name" value="ALPHA-D-RIBOSE 1-METHYLPHOSPHONATE 5-TRIPHOSPHATE DIPHOSPHATASE"/>
    <property type="match status" value="1"/>
</dbReference>